<dbReference type="OrthoDB" id="291070at2157"/>
<proteinExistence type="predicted"/>
<organism evidence="2 3">
    <name type="scientific">Halomarina oriensis</name>
    <dbReference type="NCBI Taxonomy" id="671145"/>
    <lineage>
        <taxon>Archaea</taxon>
        <taxon>Methanobacteriati</taxon>
        <taxon>Methanobacteriota</taxon>
        <taxon>Stenosarchaea group</taxon>
        <taxon>Halobacteria</taxon>
        <taxon>Halobacteriales</taxon>
        <taxon>Natronomonadaceae</taxon>
        <taxon>Halomarina</taxon>
    </lineage>
</organism>
<sequence>MVAVAFLRLFSVLVTLPPAMAHEATHALVSKPWARRSRLANPLSVQVSWQVWWADDTPAWAVVFAALAPMLVGIAVGIVAFLWVFAVGYVPATAREWLLLSIVATWWGIYACPSGSDTRTARDALQ</sequence>
<keyword evidence="1" id="KW-0472">Membrane</keyword>
<comment type="caution">
    <text evidence="2">The sequence shown here is derived from an EMBL/GenBank/DDBJ whole genome shotgun (WGS) entry which is preliminary data.</text>
</comment>
<reference evidence="2 3" key="1">
    <citation type="submission" date="2019-12" db="EMBL/GenBank/DDBJ databases">
        <title>Halocatena pleomorpha gen. nov. sp. nov., an extremely halophilic archaeon of family Halobacteriaceae isolated from saltpan soil.</title>
        <authorList>
            <person name="Pal Y."/>
            <person name="Verma A."/>
            <person name="Krishnamurthi S."/>
            <person name="Kumar P."/>
        </authorList>
    </citation>
    <scope>NUCLEOTIDE SEQUENCE [LARGE SCALE GENOMIC DNA]</scope>
    <source>
        <strain evidence="2 3">JCM 16495</strain>
    </source>
</reference>
<dbReference type="RefSeq" id="WP_158205570.1">
    <property type="nucleotide sequence ID" value="NZ_WSZK01000028.1"/>
</dbReference>
<protein>
    <recommendedName>
        <fullName evidence="4">DUF3267 domain-containing protein</fullName>
    </recommendedName>
</protein>
<keyword evidence="1" id="KW-0812">Transmembrane</keyword>
<keyword evidence="3" id="KW-1185">Reference proteome</keyword>
<evidence type="ECO:0008006" key="4">
    <source>
        <dbReference type="Google" id="ProtNLM"/>
    </source>
</evidence>
<keyword evidence="1" id="KW-1133">Transmembrane helix</keyword>
<evidence type="ECO:0000313" key="2">
    <source>
        <dbReference type="EMBL" id="MWG35902.1"/>
    </source>
</evidence>
<dbReference type="Proteomes" id="UP000451471">
    <property type="component" value="Unassembled WGS sequence"/>
</dbReference>
<evidence type="ECO:0000256" key="1">
    <source>
        <dbReference type="SAM" id="Phobius"/>
    </source>
</evidence>
<name>A0A6B0GM24_9EURY</name>
<dbReference type="AlphaFoldDB" id="A0A6B0GM24"/>
<feature type="transmembrane region" description="Helical" evidence="1">
    <location>
        <begin position="59"/>
        <end position="85"/>
    </location>
</feature>
<dbReference type="EMBL" id="WSZK01000028">
    <property type="protein sequence ID" value="MWG35902.1"/>
    <property type="molecule type" value="Genomic_DNA"/>
</dbReference>
<evidence type="ECO:0000313" key="3">
    <source>
        <dbReference type="Proteomes" id="UP000451471"/>
    </source>
</evidence>
<accession>A0A6B0GM24</accession>
<gene>
    <name evidence="2" type="ORF">GQS65_15655</name>
</gene>